<accession>A0A9P0VMC8</accession>
<dbReference type="Proteomes" id="UP001152484">
    <property type="component" value="Unassembled WGS sequence"/>
</dbReference>
<evidence type="ECO:0000256" key="1">
    <source>
        <dbReference type="SAM" id="MobiDB-lite"/>
    </source>
</evidence>
<evidence type="ECO:0000313" key="3">
    <source>
        <dbReference type="Proteomes" id="UP001152484"/>
    </source>
</evidence>
<feature type="compositionally biased region" description="Acidic residues" evidence="1">
    <location>
        <begin position="17"/>
        <end position="38"/>
    </location>
</feature>
<organism evidence="2 3">
    <name type="scientific">Cuscuta europaea</name>
    <name type="common">European dodder</name>
    <dbReference type="NCBI Taxonomy" id="41803"/>
    <lineage>
        <taxon>Eukaryota</taxon>
        <taxon>Viridiplantae</taxon>
        <taxon>Streptophyta</taxon>
        <taxon>Embryophyta</taxon>
        <taxon>Tracheophyta</taxon>
        <taxon>Spermatophyta</taxon>
        <taxon>Magnoliopsida</taxon>
        <taxon>eudicotyledons</taxon>
        <taxon>Gunneridae</taxon>
        <taxon>Pentapetalae</taxon>
        <taxon>asterids</taxon>
        <taxon>lamiids</taxon>
        <taxon>Solanales</taxon>
        <taxon>Convolvulaceae</taxon>
        <taxon>Cuscuteae</taxon>
        <taxon>Cuscuta</taxon>
        <taxon>Cuscuta subgen. Cuscuta</taxon>
    </lineage>
</organism>
<keyword evidence="3" id="KW-1185">Reference proteome</keyword>
<gene>
    <name evidence="2" type="ORF">CEURO_LOCUS171</name>
</gene>
<name>A0A9P0VMC8_CUSEU</name>
<feature type="region of interest" description="Disordered" evidence="1">
    <location>
        <begin position="1"/>
        <end position="39"/>
    </location>
</feature>
<reference evidence="2" key="1">
    <citation type="submission" date="2022-07" db="EMBL/GenBank/DDBJ databases">
        <authorList>
            <person name="Macas J."/>
            <person name="Novak P."/>
            <person name="Neumann P."/>
        </authorList>
    </citation>
    <scope>NUCLEOTIDE SEQUENCE</scope>
</reference>
<proteinExistence type="predicted"/>
<evidence type="ECO:0000313" key="2">
    <source>
        <dbReference type="EMBL" id="CAH9051131.1"/>
    </source>
</evidence>
<dbReference type="AlphaFoldDB" id="A0A9P0VMC8"/>
<comment type="caution">
    <text evidence="2">The sequence shown here is derived from an EMBL/GenBank/DDBJ whole genome shotgun (WGS) entry which is preliminary data.</text>
</comment>
<protein>
    <submittedName>
        <fullName evidence="2">Uncharacterized protein</fullName>
    </submittedName>
</protein>
<sequence>MQQLKISKTRGARLFLEGEENNEEGKDEEENNDEDEEGITIYIKSEII</sequence>
<dbReference type="EMBL" id="CAMAPE010000001">
    <property type="protein sequence ID" value="CAH9051131.1"/>
    <property type="molecule type" value="Genomic_DNA"/>
</dbReference>